<dbReference type="RefSeq" id="WP_066771090.1">
    <property type="nucleotide sequence ID" value="NZ_CP013244.1"/>
</dbReference>
<evidence type="ECO:0000313" key="2">
    <source>
        <dbReference type="Proteomes" id="UP000092498"/>
    </source>
</evidence>
<dbReference type="OrthoDB" id="5740990at2"/>
<dbReference type="STRING" id="1759059.ATE48_10420"/>
<gene>
    <name evidence="1" type="ORF">ATE48_10420</name>
</gene>
<organism evidence="1 2">
    <name type="scientific">Candidatus Viadribacter manganicus</name>
    <dbReference type="NCBI Taxonomy" id="1759059"/>
    <lineage>
        <taxon>Bacteria</taxon>
        <taxon>Pseudomonadati</taxon>
        <taxon>Pseudomonadota</taxon>
        <taxon>Alphaproteobacteria</taxon>
        <taxon>Hyphomonadales</taxon>
        <taxon>Hyphomonadaceae</taxon>
        <taxon>Candidatus Viadribacter</taxon>
    </lineage>
</organism>
<dbReference type="InterPro" id="IPR045502">
    <property type="entry name" value="DUF6489"/>
</dbReference>
<protein>
    <submittedName>
        <fullName evidence="1">Uncharacterized protein</fullName>
    </submittedName>
</protein>
<keyword evidence="2" id="KW-1185">Reference proteome</keyword>
<dbReference type="InParanoid" id="A0A1B1AIF9"/>
<dbReference type="Pfam" id="PF20099">
    <property type="entry name" value="DUF6489"/>
    <property type="match status" value="1"/>
</dbReference>
<name>A0A1B1AIF9_9PROT</name>
<evidence type="ECO:0000313" key="1">
    <source>
        <dbReference type="EMBL" id="ANP46300.1"/>
    </source>
</evidence>
<dbReference type="EMBL" id="CP013244">
    <property type="protein sequence ID" value="ANP46300.1"/>
    <property type="molecule type" value="Genomic_DNA"/>
</dbReference>
<reference evidence="1 2" key="1">
    <citation type="submission" date="2015-11" db="EMBL/GenBank/DDBJ databases">
        <title>Whole-Genome Sequence of Candidatus Oderbacter manganicum from the National Park Lower Oder Valley, Germany.</title>
        <authorList>
            <person name="Braun B."/>
            <person name="Liere K."/>
            <person name="Szewzyk U."/>
        </authorList>
    </citation>
    <scope>NUCLEOTIDE SEQUENCE [LARGE SCALE GENOMIC DNA]</scope>
    <source>
        <strain evidence="1 2">OTSz_A_272</strain>
    </source>
</reference>
<proteinExistence type="predicted"/>
<dbReference type="KEGG" id="cbot:ATE48_10420"/>
<accession>A0A1B1AIF9</accession>
<dbReference type="Proteomes" id="UP000092498">
    <property type="component" value="Chromosome"/>
</dbReference>
<dbReference type="AlphaFoldDB" id="A0A1B1AIF9"/>
<sequence>MKFTVNVECSPEEARRFMGLPDVTPINEALVAEMGKRMEKNLALMSGESMMSSWMSVGTQAQDAFVKLMTSGASMAAGATAPREKP</sequence>